<feature type="domain" description="FBX41/ZN365 C2H2-type zinc finger" evidence="6">
    <location>
        <begin position="5"/>
        <end position="34"/>
    </location>
</feature>
<evidence type="ECO:0000256" key="1">
    <source>
        <dbReference type="ARBA" id="ARBA00022553"/>
    </source>
</evidence>
<reference evidence="8" key="1">
    <citation type="submission" date="2025-08" db="UniProtKB">
        <authorList>
            <consortium name="RefSeq"/>
        </authorList>
    </citation>
    <scope>IDENTIFICATION</scope>
    <source>
        <tissue evidence="8">Sperm</tissue>
    </source>
</reference>
<evidence type="ECO:0000256" key="4">
    <source>
        <dbReference type="SAM" id="MobiDB-lite"/>
    </source>
</evidence>
<dbReference type="SUPFAM" id="SSF81383">
    <property type="entry name" value="F-box domain"/>
    <property type="match status" value="1"/>
</dbReference>
<evidence type="ECO:0000256" key="3">
    <source>
        <dbReference type="SAM" id="Coils"/>
    </source>
</evidence>
<dbReference type="Proteomes" id="UP001318040">
    <property type="component" value="Chromosome 9"/>
</dbReference>
<evidence type="ECO:0000313" key="7">
    <source>
        <dbReference type="Proteomes" id="UP001318040"/>
    </source>
</evidence>
<feature type="compositionally biased region" description="Basic residues" evidence="4">
    <location>
        <begin position="413"/>
        <end position="422"/>
    </location>
</feature>
<accession>A0AAJ7SX31</accession>
<dbReference type="InterPro" id="IPR032675">
    <property type="entry name" value="LRR_dom_sf"/>
</dbReference>
<dbReference type="SUPFAM" id="SSF52047">
    <property type="entry name" value="RNI-like"/>
    <property type="match status" value="1"/>
</dbReference>
<feature type="coiled-coil region" evidence="3">
    <location>
        <begin position="253"/>
        <end position="308"/>
    </location>
</feature>
<evidence type="ECO:0000313" key="8">
    <source>
        <dbReference type="RefSeq" id="XP_032806834.1"/>
    </source>
</evidence>
<dbReference type="CDD" id="cd22109">
    <property type="entry name" value="F-box_FBXO41"/>
    <property type="match status" value="1"/>
</dbReference>
<dbReference type="PANTHER" id="PTHR15739:SF5">
    <property type="entry name" value="LD23158P"/>
    <property type="match status" value="1"/>
</dbReference>
<dbReference type="KEGG" id="pmrn:116940757"/>
<sequence>MSGQLPYRCPRCGDHKRFRSLSSLRAHLEYSHTYETLYVLSKSCRVPGGLGLTGAGRAASAIAASGAASRGGGGGGGVGGGGRGPLALATGGGGAASSYERGAAAAAAAGAELAGRRAGRLGGDARLWVEGPVRKVGPATETGEMLCEVLVRRPTRHAWYSDPPDKHYRAAARLRPLAAPPAPGRDNCRERDSGGVGGRGTAGEEEEENEDEEEEDDDDRDEDEAASESSGGRGPAVRTCRLEAELVRQAADLGEAQARSRQLGREKEELARRVEELSRQVDASAGMIAALRQELLRKERELHTKEQEAARLTEFLQATAEREGQAKVELQRFIEGLLDRAERAEGRLLALGAATVAAGHNPAPSSVDARTAAVAQTGGPEPTTSGSEQQARARLNSGEGKEETKGSDFTTTSKKRHDRARGRSPQPGKGPAAAQSGAESGGGDADGKAAGGSRGGAGRGGSAPPSSLRAAPPPAASRSRSGSRCPRASAASSAALSDGTESGVSEASGSGSGSPGGSRGGGARDPRRRSEPAGIQHCPASIGAGLPRGAGRSRRGEDALCLVFSYLDVRSLLVAGEVCVEWNTVARSPRLWARVVLENARVSSKFLVSLSARCSLCRSLVLHNLKPRPRRKGESREEHAATTRGCLEAGLEALMKVAGPRLLALRVSDCPHVLTERVLWLAGCHSRKLQALTYRSSTDPVSAQGLWSLSAGCPDVVSLQVAPGYPCAQEELFDNGCLQMIGRCWPNLRALGIGGRGCDIQGLAALVRSCRELRGLELDRVLELSQEGAAALCEPPGLRCLEVLALVFTPVTPRALLHFSECCPSLKSVLVHVGISDYFTDADDPESQRLYRELMDKLQALKKRPELANVLHIKADYG</sequence>
<dbReference type="InterPro" id="IPR036047">
    <property type="entry name" value="F-box-like_dom_sf"/>
</dbReference>
<dbReference type="Pfam" id="PF23165">
    <property type="entry name" value="zf-C2H2_FBX41"/>
    <property type="match status" value="1"/>
</dbReference>
<protein>
    <submittedName>
        <fullName evidence="8">F-box only protein 41</fullName>
    </submittedName>
</protein>
<evidence type="ECO:0000259" key="5">
    <source>
        <dbReference type="Pfam" id="PF12937"/>
    </source>
</evidence>
<keyword evidence="1" id="KW-0597">Phosphoprotein</keyword>
<keyword evidence="7" id="KW-1185">Reference proteome</keyword>
<feature type="compositionally biased region" description="Gly residues" evidence="4">
    <location>
        <begin position="510"/>
        <end position="521"/>
    </location>
</feature>
<dbReference type="InterPro" id="IPR052283">
    <property type="entry name" value="GenomicStab_NeuMorph_Reg"/>
</dbReference>
<proteinExistence type="predicted"/>
<feature type="domain" description="F-box" evidence="5">
    <location>
        <begin position="558"/>
        <end position="597"/>
    </location>
</feature>
<dbReference type="InterPro" id="IPR057038">
    <property type="entry name" value="FBX41/ZN365_Znf-C2H2"/>
</dbReference>
<evidence type="ECO:0000256" key="2">
    <source>
        <dbReference type="ARBA" id="ARBA00023054"/>
    </source>
</evidence>
<name>A0AAJ7SX31_PETMA</name>
<organism evidence="7 8">
    <name type="scientific">Petromyzon marinus</name>
    <name type="common">Sea lamprey</name>
    <dbReference type="NCBI Taxonomy" id="7757"/>
    <lineage>
        <taxon>Eukaryota</taxon>
        <taxon>Metazoa</taxon>
        <taxon>Chordata</taxon>
        <taxon>Craniata</taxon>
        <taxon>Vertebrata</taxon>
        <taxon>Cyclostomata</taxon>
        <taxon>Hyperoartia</taxon>
        <taxon>Petromyzontiformes</taxon>
        <taxon>Petromyzontidae</taxon>
        <taxon>Petromyzon</taxon>
    </lineage>
</organism>
<dbReference type="AlphaFoldDB" id="A0AAJ7SX31"/>
<dbReference type="PANTHER" id="PTHR15739">
    <property type="entry name" value="ZINC FINGER PROTEIN"/>
    <property type="match status" value="1"/>
</dbReference>
<dbReference type="CTD" id="150726"/>
<dbReference type="Gene3D" id="3.80.10.10">
    <property type="entry name" value="Ribonuclease Inhibitor"/>
    <property type="match status" value="1"/>
</dbReference>
<feature type="region of interest" description="Disordered" evidence="4">
    <location>
        <begin position="177"/>
        <end position="238"/>
    </location>
</feature>
<dbReference type="Gene3D" id="1.20.1280.50">
    <property type="match status" value="1"/>
</dbReference>
<dbReference type="Pfam" id="PF12937">
    <property type="entry name" value="F-box-like"/>
    <property type="match status" value="1"/>
</dbReference>
<feature type="compositionally biased region" description="Basic and acidic residues" evidence="4">
    <location>
        <begin position="522"/>
        <end position="531"/>
    </location>
</feature>
<dbReference type="InterPro" id="IPR001810">
    <property type="entry name" value="F-box_dom"/>
</dbReference>
<keyword evidence="2 3" id="KW-0175">Coiled coil</keyword>
<evidence type="ECO:0000259" key="6">
    <source>
        <dbReference type="Pfam" id="PF23165"/>
    </source>
</evidence>
<feature type="compositionally biased region" description="Gly residues" evidence="4">
    <location>
        <begin position="439"/>
        <end position="461"/>
    </location>
</feature>
<feature type="region of interest" description="Disordered" evidence="4">
    <location>
        <begin position="359"/>
        <end position="549"/>
    </location>
</feature>
<gene>
    <name evidence="8" type="primary">FBXO41</name>
</gene>
<feature type="compositionally biased region" description="Low complexity" evidence="4">
    <location>
        <begin position="462"/>
        <end position="509"/>
    </location>
</feature>
<feature type="compositionally biased region" description="Acidic residues" evidence="4">
    <location>
        <begin position="203"/>
        <end position="226"/>
    </location>
</feature>
<dbReference type="RefSeq" id="XP_032806834.1">
    <property type="nucleotide sequence ID" value="XM_032950943.1"/>
</dbReference>